<dbReference type="PANTHER" id="PTHR30012:SF0">
    <property type="entry name" value="TYPE II SECRETION SYSTEM PROTEIN F-RELATED"/>
    <property type="match status" value="1"/>
</dbReference>
<evidence type="ECO:0000313" key="11">
    <source>
        <dbReference type="Proteomes" id="UP000321960"/>
    </source>
</evidence>
<proteinExistence type="inferred from homology"/>
<dbReference type="InterPro" id="IPR018076">
    <property type="entry name" value="T2SS_GspF_dom"/>
</dbReference>
<evidence type="ECO:0000313" key="12">
    <source>
        <dbReference type="Proteomes" id="UP001156856"/>
    </source>
</evidence>
<evidence type="ECO:0000256" key="1">
    <source>
        <dbReference type="ARBA" id="ARBA00004651"/>
    </source>
</evidence>
<dbReference type="Proteomes" id="UP000321960">
    <property type="component" value="Unassembled WGS sequence"/>
</dbReference>
<dbReference type="EMBL" id="BSPK01000037">
    <property type="protein sequence ID" value="GLS64450.1"/>
    <property type="molecule type" value="Genomic_DNA"/>
</dbReference>
<dbReference type="RefSeq" id="WP_147029017.1">
    <property type="nucleotide sequence ID" value="NZ_BJZU01000164.1"/>
</dbReference>
<dbReference type="EMBL" id="BJZU01000164">
    <property type="protein sequence ID" value="GEP07582.1"/>
    <property type="molecule type" value="Genomic_DNA"/>
</dbReference>
<keyword evidence="5 7" id="KW-1133">Transmembrane helix</keyword>
<evidence type="ECO:0000313" key="10">
    <source>
        <dbReference type="EMBL" id="GLS64450.1"/>
    </source>
</evidence>
<dbReference type="GO" id="GO:0015628">
    <property type="term" value="P:protein secretion by the type II secretion system"/>
    <property type="evidence" value="ECO:0007669"/>
    <property type="project" value="TreeGrafter"/>
</dbReference>
<name>A0A512JCB3_9HYPH</name>
<gene>
    <name evidence="9" type="primary">pilC</name>
    <name evidence="10" type="ORF">GCM10007888_28310</name>
    <name evidence="9" type="ORF">MOX02_56200</name>
</gene>
<comment type="similarity">
    <text evidence="2">Belongs to the GSP F family.</text>
</comment>
<dbReference type="PRINTS" id="PR00812">
    <property type="entry name" value="BCTERIALGSPF"/>
</dbReference>
<protein>
    <submittedName>
        <fullName evidence="9">Pilus biosynthesis protein PilC</fullName>
    </submittedName>
</protein>
<comment type="caution">
    <text evidence="9">The sequence shown here is derived from an EMBL/GenBank/DDBJ whole genome shotgun (WGS) entry which is preliminary data.</text>
</comment>
<feature type="transmembrane region" description="Helical" evidence="7">
    <location>
        <begin position="370"/>
        <end position="400"/>
    </location>
</feature>
<comment type="subcellular location">
    <subcellularLocation>
        <location evidence="1">Cell membrane</location>
        <topology evidence="1">Multi-pass membrane protein</topology>
    </subcellularLocation>
</comment>
<evidence type="ECO:0000259" key="8">
    <source>
        <dbReference type="Pfam" id="PF00482"/>
    </source>
</evidence>
<reference evidence="9 11" key="3">
    <citation type="submission" date="2019-07" db="EMBL/GenBank/DDBJ databases">
        <title>Whole genome shotgun sequence of Methylobacterium oxalidis NBRC 107715.</title>
        <authorList>
            <person name="Hosoyama A."/>
            <person name="Uohara A."/>
            <person name="Ohji S."/>
            <person name="Ichikawa N."/>
        </authorList>
    </citation>
    <scope>NUCLEOTIDE SEQUENCE [LARGE SCALE GENOMIC DNA]</scope>
    <source>
        <strain evidence="9 11">NBRC 107715</strain>
    </source>
</reference>
<feature type="domain" description="Type II secretion system protein GspF" evidence="8">
    <location>
        <begin position="274"/>
        <end position="394"/>
    </location>
</feature>
<dbReference type="PANTHER" id="PTHR30012">
    <property type="entry name" value="GENERAL SECRETION PATHWAY PROTEIN"/>
    <property type="match status" value="1"/>
</dbReference>
<evidence type="ECO:0000256" key="2">
    <source>
        <dbReference type="ARBA" id="ARBA00005745"/>
    </source>
</evidence>
<accession>A0A512JCB3</accession>
<keyword evidence="6 7" id="KW-0472">Membrane</keyword>
<evidence type="ECO:0000256" key="6">
    <source>
        <dbReference type="ARBA" id="ARBA00023136"/>
    </source>
</evidence>
<dbReference type="OrthoDB" id="9805682at2"/>
<evidence type="ECO:0000256" key="5">
    <source>
        <dbReference type="ARBA" id="ARBA00022989"/>
    </source>
</evidence>
<feature type="domain" description="Type II secretion system protein GspF" evidence="8">
    <location>
        <begin position="72"/>
        <end position="194"/>
    </location>
</feature>
<dbReference type="AlphaFoldDB" id="A0A512JCB3"/>
<reference evidence="10" key="1">
    <citation type="journal article" date="2014" name="Int. J. Syst. Evol. Microbiol.">
        <title>Complete genome of a new Firmicutes species belonging to the dominant human colonic microbiota ('Ruminococcus bicirculans') reveals two chromosomes and a selective capacity to utilize plant glucans.</title>
        <authorList>
            <consortium name="NISC Comparative Sequencing Program"/>
            <person name="Wegmann U."/>
            <person name="Louis P."/>
            <person name="Goesmann A."/>
            <person name="Henrissat B."/>
            <person name="Duncan S.H."/>
            <person name="Flint H.J."/>
        </authorList>
    </citation>
    <scope>NUCLEOTIDE SEQUENCE</scope>
    <source>
        <strain evidence="10">NBRC 107715</strain>
    </source>
</reference>
<evidence type="ECO:0000313" key="9">
    <source>
        <dbReference type="EMBL" id="GEP07582.1"/>
    </source>
</evidence>
<sequence length="406" mass="43185">MKFRFEAFDEAGNLVAGEIEAATADEARALVQASGPTPFAVREARALDLLFRDIRLEMPGGKAADAALARLARDLAVLLQADVPLDAALRIASATAEDRRMRDLALRMRDGVLRGASLGEVMEGMPDAFRPDYVRIIQAGDVSADLGAAMQDLADLLDRRVEIRTRVRSALAYPALLVGLAAISLWIVLGLLVPAVTPIFHESGMELPGILAVLDGLRAHSTTILGLGAALLGALGLALILGRRSPAIRLRLDRLLLAVPVTGRISETREAARFTRTFATLIKAGVAPLQALQTACALVRNGFLRAQLEATVVDVRAGATIGEAMERAGALPLAARHMITVGEESGRLRDMLMRAALILERQDQTQTARLLGILTPTVTVLVSGMIAAIILSVMSAILSINDLALQ</sequence>
<dbReference type="Proteomes" id="UP001156856">
    <property type="component" value="Unassembled WGS sequence"/>
</dbReference>
<dbReference type="Pfam" id="PF00482">
    <property type="entry name" value="T2SSF"/>
    <property type="match status" value="2"/>
</dbReference>
<feature type="transmembrane region" description="Helical" evidence="7">
    <location>
        <begin position="170"/>
        <end position="200"/>
    </location>
</feature>
<dbReference type="GO" id="GO:0005886">
    <property type="term" value="C:plasma membrane"/>
    <property type="evidence" value="ECO:0007669"/>
    <property type="project" value="UniProtKB-SubCell"/>
</dbReference>
<reference evidence="10" key="4">
    <citation type="submission" date="2023-01" db="EMBL/GenBank/DDBJ databases">
        <title>Draft genome sequence of Methylobacterium oxalidis strain NBRC 107715.</title>
        <authorList>
            <person name="Sun Q."/>
            <person name="Mori K."/>
        </authorList>
    </citation>
    <scope>NUCLEOTIDE SEQUENCE</scope>
    <source>
        <strain evidence="10">NBRC 107715</strain>
    </source>
</reference>
<dbReference type="InterPro" id="IPR003004">
    <property type="entry name" value="GspF/PilC"/>
</dbReference>
<keyword evidence="3" id="KW-1003">Cell membrane</keyword>
<evidence type="ECO:0000256" key="4">
    <source>
        <dbReference type="ARBA" id="ARBA00022692"/>
    </source>
</evidence>
<feature type="transmembrane region" description="Helical" evidence="7">
    <location>
        <begin position="220"/>
        <end position="241"/>
    </location>
</feature>
<reference evidence="12" key="2">
    <citation type="journal article" date="2019" name="Int. J. Syst. Evol. Microbiol.">
        <title>The Global Catalogue of Microorganisms (GCM) 10K type strain sequencing project: providing services to taxonomists for standard genome sequencing and annotation.</title>
        <authorList>
            <consortium name="The Broad Institute Genomics Platform"/>
            <consortium name="The Broad Institute Genome Sequencing Center for Infectious Disease"/>
            <person name="Wu L."/>
            <person name="Ma J."/>
        </authorList>
    </citation>
    <scope>NUCLEOTIDE SEQUENCE [LARGE SCALE GENOMIC DNA]</scope>
    <source>
        <strain evidence="12">NBRC 107715</strain>
    </source>
</reference>
<organism evidence="9 11">
    <name type="scientific">Methylobacterium oxalidis</name>
    <dbReference type="NCBI Taxonomy" id="944322"/>
    <lineage>
        <taxon>Bacteria</taxon>
        <taxon>Pseudomonadati</taxon>
        <taxon>Pseudomonadota</taxon>
        <taxon>Alphaproteobacteria</taxon>
        <taxon>Hyphomicrobiales</taxon>
        <taxon>Methylobacteriaceae</taxon>
        <taxon>Methylobacterium</taxon>
    </lineage>
</organism>
<dbReference type="Gene3D" id="1.20.81.30">
    <property type="entry name" value="Type II secretion system (T2SS), domain F"/>
    <property type="match status" value="2"/>
</dbReference>
<keyword evidence="12" id="KW-1185">Reference proteome</keyword>
<evidence type="ECO:0000256" key="7">
    <source>
        <dbReference type="SAM" id="Phobius"/>
    </source>
</evidence>
<evidence type="ECO:0000256" key="3">
    <source>
        <dbReference type="ARBA" id="ARBA00022475"/>
    </source>
</evidence>
<dbReference type="InterPro" id="IPR042094">
    <property type="entry name" value="T2SS_GspF_sf"/>
</dbReference>
<keyword evidence="4 7" id="KW-0812">Transmembrane</keyword>